<feature type="region of interest" description="Disordered" evidence="1">
    <location>
        <begin position="1"/>
        <end position="25"/>
    </location>
</feature>
<evidence type="ECO:0000313" key="3">
    <source>
        <dbReference type="Proteomes" id="UP000321225"/>
    </source>
</evidence>
<dbReference type="Proteomes" id="UP000321225">
    <property type="component" value="Unassembled WGS sequence"/>
</dbReference>
<evidence type="ECO:0000256" key="1">
    <source>
        <dbReference type="SAM" id="MobiDB-lite"/>
    </source>
</evidence>
<keyword evidence="3" id="KW-1185">Reference proteome</keyword>
<dbReference type="EMBL" id="BJUW01000008">
    <property type="protein sequence ID" value="GEK86811.1"/>
    <property type="molecule type" value="Genomic_DNA"/>
</dbReference>
<comment type="caution">
    <text evidence="2">The sequence shown here is derived from an EMBL/GenBank/DDBJ whole genome shotgun (WGS) entry which is preliminary data.</text>
</comment>
<accession>A0A511AJ64</accession>
<feature type="compositionally biased region" description="Basic and acidic residues" evidence="1">
    <location>
        <begin position="1"/>
        <end position="11"/>
    </location>
</feature>
<sequence length="256" mass="27995">MFGLTSKKEPDAIAPRSSESAAPEMWIPRRLNDTVAARATEVAAHLSPLTDRDWSEYLNESVADRGGARSFSNGSRIEQHLTRFVADTQNAGKVPPRHVPVDVSAVLGGTPTDLRQEESRTREAREHAAEFRAQVAALSAAILGDAGRSWDAYVTLRLIADAEASQQAEKDAARREQTRLALMQCPVCGSEDPANGAVNSRAWPGVSDWRRPKVRSCEACYEAHRLQHFTERAAELLDGRTRADRVRAAASGGDPR</sequence>
<evidence type="ECO:0000313" key="2">
    <source>
        <dbReference type="EMBL" id="GEK86811.1"/>
    </source>
</evidence>
<proteinExistence type="predicted"/>
<name>A0A511AJ64_9MICO</name>
<reference evidence="2 3" key="1">
    <citation type="submission" date="2019-07" db="EMBL/GenBank/DDBJ databases">
        <title>Whole genome shotgun sequence of Microbacterium aerolatum NBRC 103071.</title>
        <authorList>
            <person name="Hosoyama A."/>
            <person name="Uohara A."/>
            <person name="Ohji S."/>
            <person name="Ichikawa N."/>
        </authorList>
    </citation>
    <scope>NUCLEOTIDE SEQUENCE [LARGE SCALE GENOMIC DNA]</scope>
    <source>
        <strain evidence="2 3">NBRC 103071</strain>
    </source>
</reference>
<gene>
    <name evidence="2" type="ORF">MAE01_19870</name>
</gene>
<organism evidence="2 3">
    <name type="scientific">Microbacterium aerolatum</name>
    <dbReference type="NCBI Taxonomy" id="153731"/>
    <lineage>
        <taxon>Bacteria</taxon>
        <taxon>Bacillati</taxon>
        <taxon>Actinomycetota</taxon>
        <taxon>Actinomycetes</taxon>
        <taxon>Micrococcales</taxon>
        <taxon>Microbacteriaceae</taxon>
        <taxon>Microbacterium</taxon>
    </lineage>
</organism>
<protein>
    <submittedName>
        <fullName evidence="2">Uncharacterized protein</fullName>
    </submittedName>
</protein>
<dbReference type="AlphaFoldDB" id="A0A511AJ64"/>